<comment type="cofactor">
    <cofactor evidence="1">
        <name>Ca(2+)</name>
        <dbReference type="ChEBI" id="CHEBI:29108"/>
    </cofactor>
</comment>
<dbReference type="InterPro" id="IPR023608">
    <property type="entry name" value="Transglutaminase_animal"/>
</dbReference>
<dbReference type="Pfam" id="PF00927">
    <property type="entry name" value="Transglut_C"/>
    <property type="match status" value="1"/>
</dbReference>
<dbReference type="Pfam" id="PF00868">
    <property type="entry name" value="Transglut_N"/>
    <property type="match status" value="1"/>
</dbReference>
<keyword evidence="12" id="KW-1185">Reference proteome</keyword>
<evidence type="ECO:0000256" key="4">
    <source>
        <dbReference type="ARBA" id="ARBA00022723"/>
    </source>
</evidence>
<dbReference type="FunFam" id="3.90.260.10:FF:000001">
    <property type="entry name" value="Protein-glutamine gamma-glutamyltransferase 2"/>
    <property type="match status" value="1"/>
</dbReference>
<keyword evidence="4" id="KW-0479">Metal-binding</keyword>
<dbReference type="SUPFAM" id="SSF49309">
    <property type="entry name" value="Transglutaminase, two C-terminal domains"/>
    <property type="match status" value="1"/>
</dbReference>
<dbReference type="SUPFAM" id="SSF81296">
    <property type="entry name" value="E set domains"/>
    <property type="match status" value="1"/>
</dbReference>
<dbReference type="InterPro" id="IPR002931">
    <property type="entry name" value="Transglutaminase-like"/>
</dbReference>
<dbReference type="InterPro" id="IPR001102">
    <property type="entry name" value="Transglutaminase_N"/>
</dbReference>
<evidence type="ECO:0000313" key="12">
    <source>
        <dbReference type="Proteomes" id="UP000472273"/>
    </source>
</evidence>
<dbReference type="GO" id="GO:0005737">
    <property type="term" value="C:cytoplasm"/>
    <property type="evidence" value="ECO:0007669"/>
    <property type="project" value="TreeGrafter"/>
</dbReference>
<dbReference type="EC" id="2.3.2.13" evidence="7"/>
<dbReference type="InterPro" id="IPR013783">
    <property type="entry name" value="Ig-like_fold"/>
</dbReference>
<dbReference type="Proteomes" id="UP000472273">
    <property type="component" value="Unplaced"/>
</dbReference>
<feature type="active site" evidence="9">
    <location>
        <position position="333"/>
    </location>
</feature>
<keyword evidence="3" id="KW-0808">Transferase</keyword>
<evidence type="ECO:0000256" key="7">
    <source>
        <dbReference type="ARBA" id="ARBA00024222"/>
    </source>
</evidence>
<reference evidence="11" key="1">
    <citation type="submission" date="2025-08" db="UniProtKB">
        <authorList>
            <consortium name="Ensembl"/>
        </authorList>
    </citation>
    <scope>IDENTIFICATION</scope>
</reference>
<sequence length="750" mass="82431">IAGIELIPTQINWHVSRNSEAHHTGCFVTPEFCIRRGQKFDFTLYFNRSPQAGESLAFVAETGPSPSEAQHTRCGFALSNSLVGGAWGAVQTSGNANSINFSMCSSSRAAIGRYKLSLQVTCGNQVTTRFLAKFILLFNPWCSGDLVFMANEAERQEYVLNENGIIFVGNANFIEARGWYYGQFQENILSICLHLLNLSLYHRQDPAGDASRRSDPRYVGRIVSAMVNGNDGDNGVLEGKWSENFAHHENPSRWDGSVAILRKWAQGNYSPVQYGQCWVFAGVTVLRCLGIPTRLVTNFNSAHDSNSNLSIDKYYDPAGKSLKMGQDSVWDYHVWNESWFVRRDLGNPYCGWQVIDATPQERSQGQSRWCGPASVLAVKQGDVRLNYDTAFIFTEVNADINRWVVQSNGKCVKAYCDTSSIGRALSTKAVGSNQRVDVTNCYKFPEGGLKHGSLGVGVRRSPPPSRLPCKAPRDTKAILFGKFKLTQPPVLGKDVNLILSLCNLSASPKTVTVNLSVSSVLYTRRAVREILKEATSLHLAGKEEKYLPLRIPYSHYGNSLTDDKKLLVTALCGASEGTKLLVEKAITLESPNLSIVVSVFANTPTTLEISYANPLPEPVEDCVLLVTLMGQAIKIKYVGLGGRGGAALPGQGQGWHIRPPRSPTPGWRAQCHSLHGPLGPQRVKGGWHSPRKLTPLPLLLQCGRSGSRGAVEDLLRVHASPHRRHAAARGLLLQQIPPRQELCAYGCGRR</sequence>
<protein>
    <recommendedName>
        <fullName evidence="7">protein-glutamine gamma-glutamyltransferase</fullName>
        <ecNumber evidence="7">2.3.2.13</ecNumber>
    </recommendedName>
</protein>
<evidence type="ECO:0000313" key="11">
    <source>
        <dbReference type="Ensembl" id="ENSPTXP00000024818.1"/>
    </source>
</evidence>
<dbReference type="AlphaFoldDB" id="A0A670ZPP1"/>
<dbReference type="PANTHER" id="PTHR11590">
    <property type="entry name" value="PROTEIN-GLUTAMINE GAMMA-GLUTAMYLTRANSFERASE"/>
    <property type="match status" value="1"/>
</dbReference>
<dbReference type="InterPro" id="IPR038765">
    <property type="entry name" value="Papain-like_cys_pep_sf"/>
</dbReference>
<evidence type="ECO:0000256" key="8">
    <source>
        <dbReference type="ARBA" id="ARBA00051843"/>
    </source>
</evidence>
<evidence type="ECO:0000256" key="6">
    <source>
        <dbReference type="ARBA" id="ARBA00023315"/>
    </source>
</evidence>
<evidence type="ECO:0000256" key="1">
    <source>
        <dbReference type="ARBA" id="ARBA00001913"/>
    </source>
</evidence>
<dbReference type="InterPro" id="IPR036985">
    <property type="entry name" value="Transglutaminase-like_sf"/>
</dbReference>
<dbReference type="FunFam" id="2.60.40.10:FF:000278">
    <property type="entry name" value="Protein-glutamine gamma-glutamyltransferase 2"/>
    <property type="match status" value="1"/>
</dbReference>
<evidence type="ECO:0000256" key="5">
    <source>
        <dbReference type="ARBA" id="ARBA00022837"/>
    </source>
</evidence>
<dbReference type="GeneTree" id="ENSGT01050000244866"/>
<evidence type="ECO:0000256" key="2">
    <source>
        <dbReference type="ARBA" id="ARBA00005968"/>
    </source>
</evidence>
<dbReference type="SMART" id="SM00460">
    <property type="entry name" value="TGc"/>
    <property type="match status" value="1"/>
</dbReference>
<dbReference type="InterPro" id="IPR008958">
    <property type="entry name" value="Transglutaminase_C"/>
</dbReference>
<dbReference type="OMA" id="FHSHENP"/>
<dbReference type="GO" id="GO:0046872">
    <property type="term" value="F:metal ion binding"/>
    <property type="evidence" value="ECO:0007669"/>
    <property type="project" value="UniProtKB-KW"/>
</dbReference>
<dbReference type="FunFam" id="2.60.40.10:FF:000171">
    <property type="entry name" value="protein-glutamine gamma-glutamyltransferase 6"/>
    <property type="match status" value="1"/>
</dbReference>
<dbReference type="InterPro" id="IPR050779">
    <property type="entry name" value="Transglutaminase"/>
</dbReference>
<feature type="domain" description="Transglutaminase-like" evidence="10">
    <location>
        <begin position="269"/>
        <end position="359"/>
    </location>
</feature>
<dbReference type="InterPro" id="IPR014756">
    <property type="entry name" value="Ig_E-set"/>
</dbReference>
<dbReference type="PANTHER" id="PTHR11590:SF50">
    <property type="entry name" value="PROTEIN-GLUTAMINE GAMMA-GLUTAMYLTRANSFERASE 6"/>
    <property type="match status" value="1"/>
</dbReference>
<reference evidence="11" key="2">
    <citation type="submission" date="2025-09" db="UniProtKB">
        <authorList>
            <consortium name="Ensembl"/>
        </authorList>
    </citation>
    <scope>IDENTIFICATION</scope>
</reference>
<dbReference type="SUPFAM" id="SSF54001">
    <property type="entry name" value="Cysteine proteinases"/>
    <property type="match status" value="1"/>
</dbReference>
<keyword evidence="5" id="KW-0106">Calcium</keyword>
<organism evidence="11 12">
    <name type="scientific">Pseudonaja textilis</name>
    <name type="common">Eastern brown snake</name>
    <dbReference type="NCBI Taxonomy" id="8673"/>
    <lineage>
        <taxon>Eukaryota</taxon>
        <taxon>Metazoa</taxon>
        <taxon>Chordata</taxon>
        <taxon>Craniata</taxon>
        <taxon>Vertebrata</taxon>
        <taxon>Euteleostomi</taxon>
        <taxon>Lepidosauria</taxon>
        <taxon>Squamata</taxon>
        <taxon>Bifurcata</taxon>
        <taxon>Unidentata</taxon>
        <taxon>Episquamata</taxon>
        <taxon>Toxicofera</taxon>
        <taxon>Serpentes</taxon>
        <taxon>Colubroidea</taxon>
        <taxon>Elapidae</taxon>
        <taxon>Hydrophiinae</taxon>
        <taxon>Pseudonaja</taxon>
    </lineage>
</organism>
<dbReference type="Gene3D" id="3.90.260.10">
    <property type="entry name" value="Transglutaminase-like"/>
    <property type="match status" value="1"/>
</dbReference>
<dbReference type="InterPro" id="IPR036238">
    <property type="entry name" value="Transglutaminase_C_sf"/>
</dbReference>
<evidence type="ECO:0000259" key="10">
    <source>
        <dbReference type="SMART" id="SM00460"/>
    </source>
</evidence>
<dbReference type="GO" id="GO:0003810">
    <property type="term" value="F:protein-glutamine gamma-glutamyltransferase activity"/>
    <property type="evidence" value="ECO:0007669"/>
    <property type="project" value="UniProtKB-EC"/>
</dbReference>
<evidence type="ECO:0000256" key="3">
    <source>
        <dbReference type="ARBA" id="ARBA00022679"/>
    </source>
</evidence>
<dbReference type="PIRSF" id="PIRSF000459">
    <property type="entry name" value="TGM_EBP42"/>
    <property type="match status" value="1"/>
</dbReference>
<proteinExistence type="inferred from homology"/>
<evidence type="ECO:0000256" key="9">
    <source>
        <dbReference type="PIRSR" id="PIRSR000459-1"/>
    </source>
</evidence>
<dbReference type="Ensembl" id="ENSPTXT00000025585.1">
    <property type="protein sequence ID" value="ENSPTXP00000024818.1"/>
    <property type="gene ID" value="ENSPTXG00000017105.1"/>
</dbReference>
<accession>A0A670ZPP1</accession>
<dbReference type="Gene3D" id="2.60.40.10">
    <property type="entry name" value="Immunoglobulins"/>
    <property type="match status" value="2"/>
</dbReference>
<comment type="catalytic activity">
    <reaction evidence="8">
        <text>L-glutaminyl-[protein] + L-lysyl-[protein] = [protein]-L-lysyl-N(6)-5-L-glutamyl-[protein] + NH4(+)</text>
        <dbReference type="Rhea" id="RHEA:54816"/>
        <dbReference type="Rhea" id="RHEA-COMP:9752"/>
        <dbReference type="Rhea" id="RHEA-COMP:10207"/>
        <dbReference type="Rhea" id="RHEA-COMP:14005"/>
        <dbReference type="ChEBI" id="CHEBI:28938"/>
        <dbReference type="ChEBI" id="CHEBI:29969"/>
        <dbReference type="ChEBI" id="CHEBI:30011"/>
        <dbReference type="ChEBI" id="CHEBI:138370"/>
        <dbReference type="EC" id="2.3.2.13"/>
    </reaction>
</comment>
<feature type="active site" evidence="9">
    <location>
        <position position="277"/>
    </location>
</feature>
<feature type="active site" evidence="9">
    <location>
        <position position="356"/>
    </location>
</feature>
<name>A0A670ZPP1_PSETE</name>
<gene>
    <name evidence="11" type="primary">LOC113450553</name>
</gene>
<comment type="similarity">
    <text evidence="2">Belongs to the transglutaminase superfamily. Transglutaminase family.</text>
</comment>
<dbReference type="Pfam" id="PF01841">
    <property type="entry name" value="Transglut_core"/>
    <property type="match status" value="1"/>
</dbReference>
<keyword evidence="6" id="KW-0012">Acyltransferase</keyword>